<evidence type="ECO:0000313" key="16">
    <source>
        <dbReference type="Proteomes" id="UP000325577"/>
    </source>
</evidence>
<evidence type="ECO:0000256" key="9">
    <source>
        <dbReference type="ARBA" id="ARBA00022912"/>
    </source>
</evidence>
<dbReference type="GO" id="GO:0046872">
    <property type="term" value="F:metal ion binding"/>
    <property type="evidence" value="ECO:0007669"/>
    <property type="project" value="UniProtKB-KW"/>
</dbReference>
<evidence type="ECO:0000256" key="12">
    <source>
        <dbReference type="ARBA" id="ARBA00048336"/>
    </source>
</evidence>
<dbReference type="Proteomes" id="UP000325577">
    <property type="component" value="Linkage Group LG13"/>
</dbReference>
<sequence length="549" mass="60020">MEEISPAVAVTLSLSKPISDNSGIASHVEIARLKLVTDTATLLSDSASVLPAESVSSWNGNFSNIKNQVNRGTIAAQERESGGKPNLSEMIPKSEASWIAGDAMIQENAEYEIFSIRDGPSRINSEELLALNASSEISLPVAVEIEEIVKGQIVGKVISLGELSIQKEPPVDLLAVVARPHEERSDGFDLNASAPVLQLPREKNIGRGRSKSVFELDCVPLWGSVSICGERPEMEDAIEAVPRLLKIPIKMLIGDHVINGMSQSLSHLTAHFFGVYDGHGGSQVANYCRDRIHFALEEELNIVRDNLVEGSVRKTSQVEWENIFTRCFLKVDDEVGGKVSKGIAGENTDASNSSFEPIAPETVGSTAVVALVCSSHIIVANCGDSRAVLFRGKEPMALSNDHKPNREDEYARIEAFGGKVIQWNGHRIFGVLAMSRSIGDRYMKPWIIPEPEVMFIPRAREDECLILASDGLWDVISNEEACEVARRRILLWHKKNGNIPLVERGQGVDPAAQAAAEYLSMLATQKGSKDNISVIVVDLKAQRKFKRKS</sequence>
<comment type="similarity">
    <text evidence="3 13">Belongs to the PP2C family.</text>
</comment>
<dbReference type="SMART" id="SM00332">
    <property type="entry name" value="PP2Cc"/>
    <property type="match status" value="1"/>
</dbReference>
<dbReference type="PANTHER" id="PTHR47992">
    <property type="entry name" value="PROTEIN PHOSPHATASE"/>
    <property type="match status" value="1"/>
</dbReference>
<evidence type="ECO:0000256" key="13">
    <source>
        <dbReference type="RuleBase" id="RU003465"/>
    </source>
</evidence>
<evidence type="ECO:0000259" key="14">
    <source>
        <dbReference type="PROSITE" id="PS51746"/>
    </source>
</evidence>
<comment type="cofactor">
    <cofactor evidence="2">
        <name>Mg(2+)</name>
        <dbReference type="ChEBI" id="CHEBI:18420"/>
    </cofactor>
</comment>
<dbReference type="PROSITE" id="PS01032">
    <property type="entry name" value="PPM_1"/>
    <property type="match status" value="1"/>
</dbReference>
<dbReference type="Gene3D" id="3.60.40.10">
    <property type="entry name" value="PPM-type phosphatase domain"/>
    <property type="match status" value="1"/>
</dbReference>
<keyword evidence="7 13" id="KW-0378">Hydrolase</keyword>
<evidence type="ECO:0000256" key="1">
    <source>
        <dbReference type="ARBA" id="ARBA00001936"/>
    </source>
</evidence>
<evidence type="ECO:0000256" key="6">
    <source>
        <dbReference type="ARBA" id="ARBA00022723"/>
    </source>
</evidence>
<evidence type="ECO:0000256" key="11">
    <source>
        <dbReference type="ARBA" id="ARBA00047761"/>
    </source>
</evidence>
<comment type="catalytic activity">
    <reaction evidence="11">
        <text>O-phospho-L-seryl-[protein] + H2O = L-seryl-[protein] + phosphate</text>
        <dbReference type="Rhea" id="RHEA:20629"/>
        <dbReference type="Rhea" id="RHEA-COMP:9863"/>
        <dbReference type="Rhea" id="RHEA-COMP:11604"/>
        <dbReference type="ChEBI" id="CHEBI:15377"/>
        <dbReference type="ChEBI" id="CHEBI:29999"/>
        <dbReference type="ChEBI" id="CHEBI:43474"/>
        <dbReference type="ChEBI" id="CHEBI:83421"/>
        <dbReference type="EC" id="3.1.3.16"/>
    </reaction>
</comment>
<dbReference type="FunFam" id="3.60.40.10:FF:000025">
    <property type="entry name" value="Protein phosphatase 2C 16"/>
    <property type="match status" value="1"/>
</dbReference>
<evidence type="ECO:0000313" key="15">
    <source>
        <dbReference type="EMBL" id="KAA8540266.1"/>
    </source>
</evidence>
<evidence type="ECO:0000256" key="5">
    <source>
        <dbReference type="ARBA" id="ARBA00022682"/>
    </source>
</evidence>
<dbReference type="AlphaFoldDB" id="A0A5J5BCP8"/>
<dbReference type="InterPro" id="IPR000222">
    <property type="entry name" value="PP2C_BS"/>
</dbReference>
<reference evidence="15 16" key="1">
    <citation type="submission" date="2019-09" db="EMBL/GenBank/DDBJ databases">
        <title>A chromosome-level genome assembly of the Chinese tupelo Nyssa sinensis.</title>
        <authorList>
            <person name="Yang X."/>
            <person name="Kang M."/>
            <person name="Yang Y."/>
            <person name="Xiong H."/>
            <person name="Wang M."/>
            <person name="Zhang Z."/>
            <person name="Wang Z."/>
            <person name="Wu H."/>
            <person name="Ma T."/>
            <person name="Liu J."/>
            <person name="Xi Z."/>
        </authorList>
    </citation>
    <scope>NUCLEOTIDE SEQUENCE [LARGE SCALE GENOMIC DNA]</scope>
    <source>
        <strain evidence="15">J267</strain>
        <tissue evidence="15">Leaf</tissue>
    </source>
</reference>
<dbReference type="PROSITE" id="PS51746">
    <property type="entry name" value="PPM_2"/>
    <property type="match status" value="1"/>
</dbReference>
<dbReference type="EMBL" id="CM018036">
    <property type="protein sequence ID" value="KAA8540266.1"/>
    <property type="molecule type" value="Genomic_DNA"/>
</dbReference>
<dbReference type="OrthoDB" id="10264738at2759"/>
<dbReference type="GO" id="GO:0004722">
    <property type="term" value="F:protein serine/threonine phosphatase activity"/>
    <property type="evidence" value="ECO:0007669"/>
    <property type="project" value="UniProtKB-EC"/>
</dbReference>
<keyword evidence="9 13" id="KW-0904">Protein phosphatase</keyword>
<evidence type="ECO:0000256" key="8">
    <source>
        <dbReference type="ARBA" id="ARBA00022842"/>
    </source>
</evidence>
<keyword evidence="6" id="KW-0479">Metal-binding</keyword>
<dbReference type="InterPro" id="IPR015655">
    <property type="entry name" value="PP2C"/>
</dbReference>
<feature type="domain" description="PPM-type phosphatase" evidence="14">
    <location>
        <begin position="221"/>
        <end position="539"/>
    </location>
</feature>
<dbReference type="EC" id="3.1.3.16" evidence="4"/>
<dbReference type="Pfam" id="PF00481">
    <property type="entry name" value="PP2C"/>
    <property type="match status" value="1"/>
</dbReference>
<dbReference type="SUPFAM" id="SSF81606">
    <property type="entry name" value="PP2C-like"/>
    <property type="match status" value="1"/>
</dbReference>
<evidence type="ECO:0000256" key="2">
    <source>
        <dbReference type="ARBA" id="ARBA00001946"/>
    </source>
</evidence>
<evidence type="ECO:0000256" key="3">
    <source>
        <dbReference type="ARBA" id="ARBA00006702"/>
    </source>
</evidence>
<organism evidence="15 16">
    <name type="scientific">Nyssa sinensis</name>
    <dbReference type="NCBI Taxonomy" id="561372"/>
    <lineage>
        <taxon>Eukaryota</taxon>
        <taxon>Viridiplantae</taxon>
        <taxon>Streptophyta</taxon>
        <taxon>Embryophyta</taxon>
        <taxon>Tracheophyta</taxon>
        <taxon>Spermatophyta</taxon>
        <taxon>Magnoliopsida</taxon>
        <taxon>eudicotyledons</taxon>
        <taxon>Gunneridae</taxon>
        <taxon>Pentapetalae</taxon>
        <taxon>asterids</taxon>
        <taxon>Cornales</taxon>
        <taxon>Nyssaceae</taxon>
        <taxon>Nyssa</taxon>
    </lineage>
</organism>
<dbReference type="InterPro" id="IPR036457">
    <property type="entry name" value="PPM-type-like_dom_sf"/>
</dbReference>
<name>A0A5J5BCP8_9ASTE</name>
<protein>
    <recommendedName>
        <fullName evidence="4">protein-serine/threonine phosphatase</fullName>
        <ecNumber evidence="4">3.1.3.16</ecNumber>
    </recommendedName>
</protein>
<proteinExistence type="inferred from homology"/>
<evidence type="ECO:0000256" key="7">
    <source>
        <dbReference type="ARBA" id="ARBA00022801"/>
    </source>
</evidence>
<dbReference type="InterPro" id="IPR001932">
    <property type="entry name" value="PPM-type_phosphatase-like_dom"/>
</dbReference>
<keyword evidence="16" id="KW-1185">Reference proteome</keyword>
<comment type="cofactor">
    <cofactor evidence="1">
        <name>Mn(2+)</name>
        <dbReference type="ChEBI" id="CHEBI:29035"/>
    </cofactor>
</comment>
<keyword evidence="10" id="KW-0464">Manganese</keyword>
<keyword evidence="8" id="KW-0460">Magnesium</keyword>
<comment type="catalytic activity">
    <reaction evidence="12">
        <text>O-phospho-L-threonyl-[protein] + H2O = L-threonyl-[protein] + phosphate</text>
        <dbReference type="Rhea" id="RHEA:47004"/>
        <dbReference type="Rhea" id="RHEA-COMP:11060"/>
        <dbReference type="Rhea" id="RHEA-COMP:11605"/>
        <dbReference type="ChEBI" id="CHEBI:15377"/>
        <dbReference type="ChEBI" id="CHEBI:30013"/>
        <dbReference type="ChEBI" id="CHEBI:43474"/>
        <dbReference type="ChEBI" id="CHEBI:61977"/>
        <dbReference type="EC" id="3.1.3.16"/>
    </reaction>
</comment>
<gene>
    <name evidence="15" type="ORF">F0562_024171</name>
</gene>
<dbReference type="GO" id="GO:0009738">
    <property type="term" value="P:abscisic acid-activated signaling pathway"/>
    <property type="evidence" value="ECO:0007669"/>
    <property type="project" value="UniProtKB-KW"/>
</dbReference>
<accession>A0A5J5BCP8</accession>
<evidence type="ECO:0000256" key="4">
    <source>
        <dbReference type="ARBA" id="ARBA00013081"/>
    </source>
</evidence>
<keyword evidence="5" id="KW-0938">Abscisic acid signaling pathway</keyword>
<dbReference type="CDD" id="cd00143">
    <property type="entry name" value="PP2Cc"/>
    <property type="match status" value="1"/>
</dbReference>
<evidence type="ECO:0000256" key="10">
    <source>
        <dbReference type="ARBA" id="ARBA00023211"/>
    </source>
</evidence>